<evidence type="ECO:0000259" key="1">
    <source>
        <dbReference type="Pfam" id="PF08241"/>
    </source>
</evidence>
<dbReference type="InterPro" id="IPR050508">
    <property type="entry name" value="Methyltransf_Superfamily"/>
</dbReference>
<protein>
    <submittedName>
        <fullName evidence="2">Methyltransferase domain-containing protein</fullName>
    </submittedName>
</protein>
<dbReference type="InterPro" id="IPR029063">
    <property type="entry name" value="SAM-dependent_MTases_sf"/>
</dbReference>
<keyword evidence="2" id="KW-0489">Methyltransferase</keyword>
<sequence length="271" mass="30477">MCSHPIQAKKNTGELFIVYMLLRQMPLSLHMVKEKRGGAQMSDYLDMLSVLGIAGAHPGGLQLTKQLMDEWDLPFPARILDAGCGTGQTLHYLSQLGHQPEGVDADPRMVNKARNRLQSAVPVSVGLIENLPAKNNQFDAVLCESVLSFSRTESALKEIWRVLKDGGRLAAAEMTLENALPEEDEKEIAGFYKFTGLLTEKEWIAAIEAAGFHDVRFMQHDRGLLDQNQPDHELDMDENIPPEIFEVLDTHRHILQKYKKALGFRLYLAEK</sequence>
<dbReference type="PANTHER" id="PTHR42912:SF93">
    <property type="entry name" value="N6-ADENOSINE-METHYLTRANSFERASE TMT1A"/>
    <property type="match status" value="1"/>
</dbReference>
<comment type="caution">
    <text evidence="2">The sequence shown here is derived from an EMBL/GenBank/DDBJ whole genome shotgun (WGS) entry which is preliminary data.</text>
</comment>
<dbReference type="EMBL" id="WMIB01000001">
    <property type="protein sequence ID" value="MTH52008.1"/>
    <property type="molecule type" value="Genomic_DNA"/>
</dbReference>
<dbReference type="Pfam" id="PF08241">
    <property type="entry name" value="Methyltransf_11"/>
    <property type="match status" value="1"/>
</dbReference>
<dbReference type="SUPFAM" id="SSF53335">
    <property type="entry name" value="S-adenosyl-L-methionine-dependent methyltransferases"/>
    <property type="match status" value="1"/>
</dbReference>
<dbReference type="GO" id="GO:0032259">
    <property type="term" value="P:methylation"/>
    <property type="evidence" value="ECO:0007669"/>
    <property type="project" value="UniProtKB-KW"/>
</dbReference>
<keyword evidence="2" id="KW-0808">Transferase</keyword>
<dbReference type="PANTHER" id="PTHR42912">
    <property type="entry name" value="METHYLTRANSFERASE"/>
    <property type="match status" value="1"/>
</dbReference>
<gene>
    <name evidence="2" type="ORF">GKZ89_01210</name>
</gene>
<reference evidence="2 3" key="1">
    <citation type="journal article" date="2017" name="Int. J. Syst. Evol. Microbiol.">
        <title>Bacillus mangrovi sp. nov., isolated from a sediment sample from a mangrove forest.</title>
        <authorList>
            <person name="Gupta V."/>
            <person name="Singh P.K."/>
            <person name="Korpole S."/>
            <person name="Tanuku N.R.S."/>
            <person name="Pinnaka A.K."/>
        </authorList>
    </citation>
    <scope>NUCLEOTIDE SEQUENCE [LARGE SCALE GENOMIC DNA]</scope>
    <source>
        <strain evidence="2 3">KCTC 33872</strain>
    </source>
</reference>
<evidence type="ECO:0000313" key="3">
    <source>
        <dbReference type="Proteomes" id="UP000434639"/>
    </source>
</evidence>
<feature type="domain" description="Methyltransferase type 11" evidence="1">
    <location>
        <begin position="80"/>
        <end position="170"/>
    </location>
</feature>
<accession>A0A7X2S1C9</accession>
<dbReference type="InterPro" id="IPR013216">
    <property type="entry name" value="Methyltransf_11"/>
</dbReference>
<keyword evidence="3" id="KW-1185">Reference proteome</keyword>
<dbReference type="CDD" id="cd02440">
    <property type="entry name" value="AdoMet_MTases"/>
    <property type="match status" value="1"/>
</dbReference>
<dbReference type="GO" id="GO:0008757">
    <property type="term" value="F:S-adenosylmethionine-dependent methyltransferase activity"/>
    <property type="evidence" value="ECO:0007669"/>
    <property type="project" value="InterPro"/>
</dbReference>
<proteinExistence type="predicted"/>
<evidence type="ECO:0000313" key="2">
    <source>
        <dbReference type="EMBL" id="MTH52008.1"/>
    </source>
</evidence>
<organism evidence="2 3">
    <name type="scientific">Metabacillus mangrovi</name>
    <dbReference type="NCBI Taxonomy" id="1491830"/>
    <lineage>
        <taxon>Bacteria</taxon>
        <taxon>Bacillati</taxon>
        <taxon>Bacillota</taxon>
        <taxon>Bacilli</taxon>
        <taxon>Bacillales</taxon>
        <taxon>Bacillaceae</taxon>
        <taxon>Metabacillus</taxon>
    </lineage>
</organism>
<dbReference type="Proteomes" id="UP000434639">
    <property type="component" value="Unassembled WGS sequence"/>
</dbReference>
<dbReference type="Gene3D" id="3.40.50.150">
    <property type="entry name" value="Vaccinia Virus protein VP39"/>
    <property type="match status" value="1"/>
</dbReference>
<dbReference type="AlphaFoldDB" id="A0A7X2S1C9"/>
<dbReference type="OrthoDB" id="43862at2"/>
<name>A0A7X2S1C9_9BACI</name>